<feature type="signal peptide" evidence="1">
    <location>
        <begin position="1"/>
        <end position="21"/>
    </location>
</feature>
<keyword evidence="1" id="KW-0732">Signal</keyword>
<keyword evidence="4" id="KW-1185">Reference proteome</keyword>
<evidence type="ECO:0000313" key="4">
    <source>
        <dbReference type="Proteomes" id="UP000322887"/>
    </source>
</evidence>
<dbReference type="GO" id="GO:0017040">
    <property type="term" value="F:N-acylsphingosine amidohydrolase activity"/>
    <property type="evidence" value="ECO:0007669"/>
    <property type="project" value="UniProtKB-EC"/>
</dbReference>
<evidence type="ECO:0000313" key="3">
    <source>
        <dbReference type="EMBL" id="QEG16683.1"/>
    </source>
</evidence>
<dbReference type="Proteomes" id="UP000322887">
    <property type="component" value="Chromosome"/>
</dbReference>
<dbReference type="EC" id="3.5.1.23" evidence="3"/>
<keyword evidence="3" id="KW-0378">Hydrolase</keyword>
<proteinExistence type="predicted"/>
<dbReference type="EMBL" id="CP042910">
    <property type="protein sequence ID" value="QEG16683.1"/>
    <property type="molecule type" value="Genomic_DNA"/>
</dbReference>
<feature type="chain" id="PRO_5046090855" evidence="1">
    <location>
        <begin position="22"/>
        <end position="477"/>
    </location>
</feature>
<name>A0ABX5YLX3_9PLAN</name>
<evidence type="ECO:0000259" key="2">
    <source>
        <dbReference type="Pfam" id="PF04734"/>
    </source>
</evidence>
<dbReference type="InterPro" id="IPR031329">
    <property type="entry name" value="NEUT/ALK_ceramidase_N"/>
</dbReference>
<dbReference type="RefSeq" id="WP_002646228.1">
    <property type="nucleotide sequence ID" value="NZ_CP042910.1"/>
</dbReference>
<accession>A0ABX5YLX3</accession>
<dbReference type="Pfam" id="PF04734">
    <property type="entry name" value="Ceramidase_alk"/>
    <property type="match status" value="1"/>
</dbReference>
<reference evidence="3 4" key="1">
    <citation type="submission" date="2019-08" db="EMBL/GenBank/DDBJ databases">
        <title>Deep-cultivation of Planctomycetes and their phenomic and genomic characterization uncovers novel biology.</title>
        <authorList>
            <person name="Wiegand S."/>
            <person name="Jogler M."/>
            <person name="Boedeker C."/>
            <person name="Pinto D."/>
            <person name="Vollmers J."/>
            <person name="Rivas-Marin E."/>
            <person name="Kohn T."/>
            <person name="Peeters S.H."/>
            <person name="Heuer A."/>
            <person name="Rast P."/>
            <person name="Oberbeckmann S."/>
            <person name="Bunk B."/>
            <person name="Jeske O."/>
            <person name="Meyerdierks A."/>
            <person name="Storesund J.E."/>
            <person name="Kallscheuer N."/>
            <person name="Luecker S."/>
            <person name="Lage O.M."/>
            <person name="Pohl T."/>
            <person name="Merkel B.J."/>
            <person name="Hornburger P."/>
            <person name="Mueller R.-W."/>
            <person name="Bruemmer F."/>
            <person name="Labrenz M."/>
            <person name="Spormann A.M."/>
            <person name="Op den Camp H."/>
            <person name="Overmann J."/>
            <person name="Amann R."/>
            <person name="Jetten M.S.M."/>
            <person name="Mascher T."/>
            <person name="Medema M.H."/>
            <person name="Devos D.P."/>
            <person name="Kaster A.-K."/>
            <person name="Ovreas L."/>
            <person name="Rohde M."/>
            <person name="Galperin M.Y."/>
            <person name="Jogler C."/>
        </authorList>
    </citation>
    <scope>NUCLEOTIDE SEQUENCE [LARGE SCALE GENOMIC DNA]</scope>
    <source>
        <strain evidence="3 4">DSM 8797</strain>
    </source>
</reference>
<protein>
    <submittedName>
        <fullName evidence="3">Neutral ceramidase</fullName>
        <ecNumber evidence="3">3.5.1.23</ecNumber>
    </submittedName>
</protein>
<feature type="domain" description="Neutral/alkaline non-lysosomal ceramidase N-terminal" evidence="2">
    <location>
        <begin position="52"/>
        <end position="259"/>
    </location>
</feature>
<organism evidence="3 4">
    <name type="scientific">Gimesia maris</name>
    <dbReference type="NCBI Taxonomy" id="122"/>
    <lineage>
        <taxon>Bacteria</taxon>
        <taxon>Pseudomonadati</taxon>
        <taxon>Planctomycetota</taxon>
        <taxon>Planctomycetia</taxon>
        <taxon>Planctomycetales</taxon>
        <taxon>Planctomycetaceae</taxon>
        <taxon>Gimesia</taxon>
    </lineage>
</organism>
<sequence>MKTFFLQLSLVTILFHWTTSAAITRVAAAEADGNPEWRGAAASVVITPDKPMWMSGYAARTKPSEGKVHDLYAKLLILEDSRGQKVVIITTDLIGITPALRDPIAARLESDFKIPSVALLMNASHTHCGPELREDKATRRGLGGDRGAEARQYTKMLVEKLLKAIEATLPRLEPVELKYASARAGFAMNRRLPTPKGVINSPYPEGPVDQRVPVLIVERPDRSLVAALFGYACHNTTLSFYQFCGDYAGYAQEYLEDAHPGMVALFMMGCGGDQNPYPRRSLDLAKQHGRALSNAVEVALSVKQPREIHGLLGIAMEEVELEFAAPPSREELLKRKETGNKYEQSHAIRLLDQLDERGGIQTSYAFPLQVIQFGNDLTLAAICGETVVDYSLRLQQELKSGNENSQEQEPVVWIAGYSNYVFGYLPSLRVLKEGGYEGNRAMIYTSYPGPFAESVEQRVVSKIKDLTAQARMSTQQK</sequence>
<evidence type="ECO:0000256" key="1">
    <source>
        <dbReference type="SAM" id="SignalP"/>
    </source>
</evidence>
<gene>
    <name evidence="3" type="ORF">GmarT_25490</name>
</gene>
<dbReference type="GeneID" id="98647113"/>